<feature type="domain" description="YjiS-like" evidence="1">
    <location>
        <begin position="32"/>
        <end position="66"/>
    </location>
</feature>
<dbReference type="RefSeq" id="WP_035257588.1">
    <property type="nucleotide sequence ID" value="NZ_JFKE01000002.1"/>
</dbReference>
<dbReference type="Proteomes" id="UP000026249">
    <property type="component" value="Unassembled WGS sequence"/>
</dbReference>
<reference evidence="2 3" key="1">
    <citation type="submission" date="2014-03" db="EMBL/GenBank/DDBJ databases">
        <title>Draft Genome Sequence of Actibacterium mucosum KCTC 23349, a Marine Alphaproteobacterium with Complex Ionic Requirements Isolated from Mediterranean Seawater at Malvarrosa Beach, Valencia, Spain.</title>
        <authorList>
            <person name="Arahal D.R."/>
            <person name="Shao Z."/>
            <person name="Lai Q."/>
            <person name="Pujalte M.J."/>
        </authorList>
    </citation>
    <scope>NUCLEOTIDE SEQUENCE [LARGE SCALE GENOMIC DNA]</scope>
    <source>
        <strain evidence="2 3">KCTC 23349</strain>
    </source>
</reference>
<sequence length="77" mass="9046">MSREYLNQNNQINPFLSTSPKLYRESFATILVKLANVWMSRRATRKHLGRLTDHELKDIGLTREQALTEATKPFWRG</sequence>
<evidence type="ECO:0000313" key="2">
    <source>
        <dbReference type="EMBL" id="KAJ56732.1"/>
    </source>
</evidence>
<dbReference type="InterPro" id="IPR009506">
    <property type="entry name" value="YjiS-like"/>
</dbReference>
<comment type="caution">
    <text evidence="2">The sequence shown here is derived from an EMBL/GenBank/DDBJ whole genome shotgun (WGS) entry which is preliminary data.</text>
</comment>
<dbReference type="AlphaFoldDB" id="A0A037ZMF1"/>
<name>A0A037ZMF1_9RHOB</name>
<dbReference type="OrthoDB" id="8005167at2"/>
<evidence type="ECO:0000259" key="1">
    <source>
        <dbReference type="Pfam" id="PF06568"/>
    </source>
</evidence>
<accession>A0A037ZMF1</accession>
<gene>
    <name evidence="2" type="ORF">ACMU_07275</name>
</gene>
<protein>
    <recommendedName>
        <fullName evidence="1">YjiS-like domain-containing protein</fullName>
    </recommendedName>
</protein>
<dbReference type="EMBL" id="JFKE01000002">
    <property type="protein sequence ID" value="KAJ56732.1"/>
    <property type="molecule type" value="Genomic_DNA"/>
</dbReference>
<keyword evidence="3" id="KW-1185">Reference proteome</keyword>
<evidence type="ECO:0000313" key="3">
    <source>
        <dbReference type="Proteomes" id="UP000026249"/>
    </source>
</evidence>
<organism evidence="2 3">
    <name type="scientific">Actibacterium mucosum KCTC 23349</name>
    <dbReference type="NCBI Taxonomy" id="1454373"/>
    <lineage>
        <taxon>Bacteria</taxon>
        <taxon>Pseudomonadati</taxon>
        <taxon>Pseudomonadota</taxon>
        <taxon>Alphaproteobacteria</taxon>
        <taxon>Rhodobacterales</taxon>
        <taxon>Roseobacteraceae</taxon>
        <taxon>Actibacterium</taxon>
    </lineage>
</organism>
<proteinExistence type="predicted"/>
<dbReference type="Pfam" id="PF06568">
    <property type="entry name" value="YjiS-like"/>
    <property type="match status" value="1"/>
</dbReference>